<gene>
    <name evidence="1" type="ORF">AVDCRST_MAG55-2042</name>
</gene>
<evidence type="ECO:0000313" key="1">
    <source>
        <dbReference type="EMBL" id="CAA9421743.1"/>
    </source>
</evidence>
<organism evidence="1">
    <name type="scientific">uncultured Rubrobacteraceae bacterium</name>
    <dbReference type="NCBI Taxonomy" id="349277"/>
    <lineage>
        <taxon>Bacteria</taxon>
        <taxon>Bacillati</taxon>
        <taxon>Actinomycetota</taxon>
        <taxon>Rubrobacteria</taxon>
        <taxon>Rubrobacterales</taxon>
        <taxon>Rubrobacteraceae</taxon>
        <taxon>environmental samples</taxon>
    </lineage>
</organism>
<sequence>MARAQEKPLLREEPVELRAETRALLEESPEEGSRLIGDAAFVADLLWEDWRGTLERQGMGRDRFLEIARGYADELRLWVVGERPWDHCAAGLAGRVQRRLPAAKAIHAEV</sequence>
<accession>A0A6J4PPE7</accession>
<proteinExistence type="predicted"/>
<dbReference type="EMBL" id="CADCUZ010000095">
    <property type="protein sequence ID" value="CAA9421743.1"/>
    <property type="molecule type" value="Genomic_DNA"/>
</dbReference>
<name>A0A6J4PPE7_9ACTN</name>
<dbReference type="AlphaFoldDB" id="A0A6J4PPE7"/>
<reference evidence="1" key="1">
    <citation type="submission" date="2020-02" db="EMBL/GenBank/DDBJ databases">
        <authorList>
            <person name="Meier V. D."/>
        </authorList>
    </citation>
    <scope>NUCLEOTIDE SEQUENCE</scope>
    <source>
        <strain evidence="1">AVDCRST_MAG55</strain>
    </source>
</reference>
<protein>
    <submittedName>
        <fullName evidence="1">Uncharacterized protein</fullName>
    </submittedName>
</protein>